<organism evidence="1 2">
    <name type="scientific">Cenococcum geophilum 1.58</name>
    <dbReference type="NCBI Taxonomy" id="794803"/>
    <lineage>
        <taxon>Eukaryota</taxon>
        <taxon>Fungi</taxon>
        <taxon>Dikarya</taxon>
        <taxon>Ascomycota</taxon>
        <taxon>Pezizomycotina</taxon>
        <taxon>Dothideomycetes</taxon>
        <taxon>Pleosporomycetidae</taxon>
        <taxon>Gloniales</taxon>
        <taxon>Gloniaceae</taxon>
        <taxon>Cenococcum</taxon>
    </lineage>
</organism>
<evidence type="ECO:0000313" key="2">
    <source>
        <dbReference type="Proteomes" id="UP000250078"/>
    </source>
</evidence>
<sequence length="526" mass="57498">MRTLSRTRGLGSILPARISRILVHNRRPLITLAIETSCDDTSVAILEHRDRSRFPRAVLHFHKKITSNNSVYQGVHPIVSLESHQESLATLINEAIQELPSADLREGDDAIAVANQAWRRRKPDFISVTRGPGMRSNLFTGLDTAKGLAVAWQVPLVGVHHMQAHALTPRLVAALQPSGQVTSAGGLSWNIFRSNNGPGPSSNSPDFPFLSVLVSGGHTLLIHSTSLTDHSILASTSDIAIGDCLDKIARVVLPANLLTTPEGTMYGALLEKFAFPEMVKEEVLQEDDIEEDVDYDDCEKYKSPYFLEDRPAKDYGEENAAAQAYAYTAPKSRGEEHTKRVTEWGWGFSPPLANSAGGLKSKSMEFSFTGLVTAVERVVRFSMDKATGKLSKAERAASDITEGERRAIAREAMRAAFEHLTGRVVMGLEEIKAKDPEAAKSITSIVVSGGVAANGYLRHIIGRMLTERGYPNMRLIFPPASLCTDNAAMIGWAGIEMFKAGHTDTLSIRALRKWPLDQLLQPPTGN</sequence>
<name>A0ACC8EP89_9PEZI</name>
<reference evidence="1 2" key="1">
    <citation type="journal article" date="2016" name="Nat. Commun.">
        <title>Ectomycorrhizal ecology is imprinted in the genome of the dominant symbiotic fungus Cenococcum geophilum.</title>
        <authorList>
            <consortium name="DOE Joint Genome Institute"/>
            <person name="Peter M."/>
            <person name="Kohler A."/>
            <person name="Ohm R.A."/>
            <person name="Kuo A."/>
            <person name="Krutzmann J."/>
            <person name="Morin E."/>
            <person name="Arend M."/>
            <person name="Barry K.W."/>
            <person name="Binder M."/>
            <person name="Choi C."/>
            <person name="Clum A."/>
            <person name="Copeland A."/>
            <person name="Grisel N."/>
            <person name="Haridas S."/>
            <person name="Kipfer T."/>
            <person name="LaButti K."/>
            <person name="Lindquist E."/>
            <person name="Lipzen A."/>
            <person name="Maire R."/>
            <person name="Meier B."/>
            <person name="Mihaltcheva S."/>
            <person name="Molinier V."/>
            <person name="Murat C."/>
            <person name="Poggeler S."/>
            <person name="Quandt C.A."/>
            <person name="Sperisen C."/>
            <person name="Tritt A."/>
            <person name="Tisserant E."/>
            <person name="Crous P.W."/>
            <person name="Henrissat B."/>
            <person name="Nehls U."/>
            <person name="Egli S."/>
            <person name="Spatafora J.W."/>
            <person name="Grigoriev I.V."/>
            <person name="Martin F.M."/>
        </authorList>
    </citation>
    <scope>NUCLEOTIDE SEQUENCE [LARGE SCALE GENOMIC DNA]</scope>
    <source>
        <strain evidence="1 2">1.58</strain>
    </source>
</reference>
<gene>
    <name evidence="1" type="ORF">K441DRAFT_591702</name>
</gene>
<dbReference type="EMBL" id="KV748252">
    <property type="protein sequence ID" value="OCK87932.1"/>
    <property type="molecule type" value="Genomic_DNA"/>
</dbReference>
<dbReference type="Proteomes" id="UP000250078">
    <property type="component" value="Unassembled WGS sequence"/>
</dbReference>
<accession>A0ACC8EP89</accession>
<keyword evidence="2" id="KW-1185">Reference proteome</keyword>
<evidence type="ECO:0000313" key="1">
    <source>
        <dbReference type="EMBL" id="OCK87932.1"/>
    </source>
</evidence>
<protein>
    <submittedName>
        <fullName evidence="1">Uncharacterized protein</fullName>
    </submittedName>
</protein>
<proteinExistence type="predicted"/>